<feature type="domain" description="S1 motif" evidence="5">
    <location>
        <begin position="446"/>
        <end position="515"/>
    </location>
</feature>
<comment type="caution">
    <text evidence="6">The sequence shown here is derived from an EMBL/GenBank/DDBJ whole genome shotgun (WGS) entry which is preliminary data.</text>
</comment>
<evidence type="ECO:0000313" key="7">
    <source>
        <dbReference type="Proteomes" id="UP001279681"/>
    </source>
</evidence>
<dbReference type="Proteomes" id="UP001279681">
    <property type="component" value="Unassembled WGS sequence"/>
</dbReference>
<dbReference type="PRINTS" id="PR00681">
    <property type="entry name" value="RIBOSOMALS1"/>
</dbReference>
<reference evidence="7" key="1">
    <citation type="submission" date="2023-07" db="EMBL/GenBank/DDBJ databases">
        <authorList>
            <person name="Colorado M.A."/>
            <person name="Villamil L.M."/>
            <person name="Melo J.F."/>
            <person name="Rodriguez J.A."/>
            <person name="Ruiz R.Y."/>
        </authorList>
    </citation>
    <scope>NUCLEOTIDE SEQUENCE [LARGE SCALE GENOMIC DNA]</scope>
    <source>
        <strain evidence="7">C33</strain>
    </source>
</reference>
<dbReference type="PROSITE" id="PS50126">
    <property type="entry name" value="S1"/>
    <property type="match status" value="5"/>
</dbReference>
<dbReference type="InterPro" id="IPR050437">
    <property type="entry name" value="Ribos_protein_bS1-like"/>
</dbReference>
<dbReference type="InterPro" id="IPR012340">
    <property type="entry name" value="NA-bd_OB-fold"/>
</dbReference>
<protein>
    <submittedName>
        <fullName evidence="6">S1 RNA-binding domain-containing protein</fullName>
    </submittedName>
</protein>
<evidence type="ECO:0000256" key="3">
    <source>
        <dbReference type="ARBA" id="ARBA00023274"/>
    </source>
</evidence>
<evidence type="ECO:0000256" key="2">
    <source>
        <dbReference type="ARBA" id="ARBA00022980"/>
    </source>
</evidence>
<dbReference type="EMBL" id="JAVIKH010000010">
    <property type="protein sequence ID" value="MDX8336452.1"/>
    <property type="molecule type" value="Genomic_DNA"/>
</dbReference>
<organism evidence="6 7">
    <name type="scientific">Candidatus Cetobacterium colombiensis</name>
    <dbReference type="NCBI Taxonomy" id="3073100"/>
    <lineage>
        <taxon>Bacteria</taxon>
        <taxon>Fusobacteriati</taxon>
        <taxon>Fusobacteriota</taxon>
        <taxon>Fusobacteriia</taxon>
        <taxon>Fusobacteriales</taxon>
        <taxon>Fusobacteriaceae</taxon>
        <taxon>Cetobacterium</taxon>
    </lineage>
</organism>
<feature type="coiled-coil region" evidence="4">
    <location>
        <begin position="507"/>
        <end position="539"/>
    </location>
</feature>
<dbReference type="SMART" id="SM00316">
    <property type="entry name" value="S1"/>
    <property type="match status" value="6"/>
</dbReference>
<dbReference type="RefSeq" id="WP_320313853.1">
    <property type="nucleotide sequence ID" value="NZ_JAVIKH010000010.1"/>
</dbReference>
<dbReference type="PANTHER" id="PTHR10724">
    <property type="entry name" value="30S RIBOSOMAL PROTEIN S1"/>
    <property type="match status" value="1"/>
</dbReference>
<evidence type="ECO:0000256" key="4">
    <source>
        <dbReference type="SAM" id="Coils"/>
    </source>
</evidence>
<feature type="domain" description="S1 motif" evidence="5">
    <location>
        <begin position="192"/>
        <end position="260"/>
    </location>
</feature>
<dbReference type="CDD" id="cd00164">
    <property type="entry name" value="S1_like"/>
    <property type="match status" value="1"/>
</dbReference>
<feature type="domain" description="S1 motif" evidence="5">
    <location>
        <begin position="108"/>
        <end position="175"/>
    </location>
</feature>
<keyword evidence="4" id="KW-0175">Coiled coil</keyword>
<accession>A0ABU4WA93</accession>
<evidence type="ECO:0000259" key="5">
    <source>
        <dbReference type="PROSITE" id="PS50126"/>
    </source>
</evidence>
<feature type="domain" description="S1 motif" evidence="5">
    <location>
        <begin position="364"/>
        <end position="429"/>
    </location>
</feature>
<evidence type="ECO:0000256" key="1">
    <source>
        <dbReference type="ARBA" id="ARBA00006767"/>
    </source>
</evidence>
<sequence length="540" mass="61017">MSNFDYYEEFEALLNEYMPVKEDEEIKKKVTGTIMNMDRNFTYLEVPGEPKAIRVRTEELTDYNVGDEVEVLVVSQAEEDDSLVLIGSKRRIDMEIGAEKLEAAYKNHDIITGKILKRVKGGYIVDVFHQQSFLPNSLSEIPVEQGENFVGKEIAVIVKEVKEDKKGKKVLLSRKEIVAAKELEAIDKLSIGEVVKATVLEVLDFGLTVKLDGTRGFIHISEVDWKKTGDLHKLYKVGQVIEAKIIEIEREKRNVKLSIKALTKNPWEIIAENNKVGQEVTGKVTRIVNYGAFVELIPGVEGLIHSSDFSWTSKKVNVNNFVKLGDEVKVVITELNPQERKLKLGIKQLSSNPWENAAEKFAVGKTVEGTVVEVKPFGIFVQVEEGVDGFIHNSDFAWVGSKKYSKGDKVEFKVVELNLEDQKIKGSIKDLTKNPWDIALENYKVGNRVEKEIKNIQDFGMFVKLGEGVDGFIPTQLASKDFIKSLKDSFKVGQMVLAEIVEIDTEKKRIKLSIKKVQLEKEKNENKELIEKYGTSSSEE</sequence>
<feature type="domain" description="S1 motif" evidence="5">
    <location>
        <begin position="277"/>
        <end position="347"/>
    </location>
</feature>
<evidence type="ECO:0000313" key="6">
    <source>
        <dbReference type="EMBL" id="MDX8336452.1"/>
    </source>
</evidence>
<comment type="similarity">
    <text evidence="1">Belongs to the bacterial ribosomal protein bS1 family.</text>
</comment>
<dbReference type="PANTHER" id="PTHR10724:SF7">
    <property type="entry name" value="SMALL RIBOSOMAL SUBUNIT PROTEIN BS1C"/>
    <property type="match status" value="1"/>
</dbReference>
<dbReference type="InterPro" id="IPR035104">
    <property type="entry name" value="Ribosomal_protein_S1-like"/>
</dbReference>
<keyword evidence="3" id="KW-0687">Ribonucleoprotein</keyword>
<dbReference type="Pfam" id="PF00575">
    <property type="entry name" value="S1"/>
    <property type="match status" value="4"/>
</dbReference>
<dbReference type="SUPFAM" id="SSF50249">
    <property type="entry name" value="Nucleic acid-binding proteins"/>
    <property type="match status" value="6"/>
</dbReference>
<proteinExistence type="inferred from homology"/>
<dbReference type="InterPro" id="IPR003029">
    <property type="entry name" value="S1_domain"/>
</dbReference>
<keyword evidence="7" id="KW-1185">Reference proteome</keyword>
<name>A0ABU4WA93_9FUSO</name>
<keyword evidence="2" id="KW-0689">Ribosomal protein</keyword>
<dbReference type="Gene3D" id="2.40.50.140">
    <property type="entry name" value="Nucleic acid-binding proteins"/>
    <property type="match status" value="5"/>
</dbReference>
<gene>
    <name evidence="6" type="ORF">RFV38_08090</name>
</gene>
<dbReference type="CDD" id="cd04465">
    <property type="entry name" value="S1_RPS1_repeat_ec2_hs2"/>
    <property type="match status" value="1"/>
</dbReference>